<evidence type="ECO:0000256" key="4">
    <source>
        <dbReference type="ARBA" id="ARBA00022777"/>
    </source>
</evidence>
<dbReference type="GO" id="GO:0004674">
    <property type="term" value="F:protein serine/threonine kinase activity"/>
    <property type="evidence" value="ECO:0007669"/>
    <property type="project" value="UniProtKB-KW"/>
</dbReference>
<feature type="domain" description="Protein kinase" evidence="7">
    <location>
        <begin position="30"/>
        <end position="309"/>
    </location>
</feature>
<dbReference type="GO" id="GO:0005524">
    <property type="term" value="F:ATP binding"/>
    <property type="evidence" value="ECO:0007669"/>
    <property type="project" value="UniProtKB-UniRule"/>
</dbReference>
<evidence type="ECO:0000256" key="6">
    <source>
        <dbReference type="PROSITE-ProRule" id="PRU10141"/>
    </source>
</evidence>
<dbReference type="PROSITE" id="PS00108">
    <property type="entry name" value="PROTEIN_KINASE_ST"/>
    <property type="match status" value="1"/>
</dbReference>
<dbReference type="InterPro" id="IPR011009">
    <property type="entry name" value="Kinase-like_dom_sf"/>
</dbReference>
<keyword evidence="1" id="KW-0723">Serine/threonine-protein kinase</keyword>
<dbReference type="PROSITE" id="PS00107">
    <property type="entry name" value="PROTEIN_KINASE_ATP"/>
    <property type="match status" value="1"/>
</dbReference>
<dbReference type="InterPro" id="IPR001245">
    <property type="entry name" value="Ser-Thr/Tyr_kinase_cat_dom"/>
</dbReference>
<evidence type="ECO:0000256" key="5">
    <source>
        <dbReference type="ARBA" id="ARBA00022840"/>
    </source>
</evidence>
<dbReference type="SMART" id="SM00220">
    <property type="entry name" value="S_TKc"/>
    <property type="match status" value="1"/>
</dbReference>
<protein>
    <recommendedName>
        <fullName evidence="7">Protein kinase domain-containing protein</fullName>
    </recommendedName>
</protein>
<evidence type="ECO:0000256" key="2">
    <source>
        <dbReference type="ARBA" id="ARBA00022679"/>
    </source>
</evidence>
<dbReference type="Pfam" id="PF07714">
    <property type="entry name" value="PK_Tyr_Ser-Thr"/>
    <property type="match status" value="1"/>
</dbReference>
<reference evidence="8 9" key="1">
    <citation type="submission" date="2024-04" db="EMBL/GenBank/DDBJ databases">
        <title>The reference genome of an endangered Asteraceae, Deinandra increscens subsp. villosa, native to the Central Coast of California.</title>
        <authorList>
            <person name="Guilliams M."/>
            <person name="Hasenstab-Lehman K."/>
            <person name="Meyer R."/>
            <person name="Mcevoy S."/>
        </authorList>
    </citation>
    <scope>NUCLEOTIDE SEQUENCE [LARGE SCALE GENOMIC DNA]</scope>
    <source>
        <tissue evidence="8">Leaf</tissue>
    </source>
</reference>
<dbReference type="Pfam" id="PF14299">
    <property type="entry name" value="PP2"/>
    <property type="match status" value="1"/>
</dbReference>
<dbReference type="GO" id="GO:0005886">
    <property type="term" value="C:plasma membrane"/>
    <property type="evidence" value="ECO:0007669"/>
    <property type="project" value="TreeGrafter"/>
</dbReference>
<dbReference type="InterPro" id="IPR017441">
    <property type="entry name" value="Protein_kinase_ATP_BS"/>
</dbReference>
<dbReference type="GO" id="GO:0009506">
    <property type="term" value="C:plasmodesma"/>
    <property type="evidence" value="ECO:0007669"/>
    <property type="project" value="TreeGrafter"/>
</dbReference>
<keyword evidence="5 6" id="KW-0067">ATP-binding</keyword>
<keyword evidence="3 6" id="KW-0547">Nucleotide-binding</keyword>
<dbReference type="GO" id="GO:0004714">
    <property type="term" value="F:transmembrane receptor protein tyrosine kinase activity"/>
    <property type="evidence" value="ECO:0007669"/>
    <property type="project" value="InterPro"/>
</dbReference>
<feature type="binding site" evidence="6">
    <location>
        <position position="61"/>
    </location>
    <ligand>
        <name>ATP</name>
        <dbReference type="ChEBI" id="CHEBI:30616"/>
    </ligand>
</feature>
<comment type="caution">
    <text evidence="8">The sequence shown here is derived from an EMBL/GenBank/DDBJ whole genome shotgun (WGS) entry which is preliminary data.</text>
</comment>
<keyword evidence="4" id="KW-0418">Kinase</keyword>
<dbReference type="SUPFAM" id="SSF56112">
    <property type="entry name" value="Protein kinase-like (PK-like)"/>
    <property type="match status" value="1"/>
</dbReference>
<dbReference type="PANTHER" id="PTHR27003:SF338">
    <property type="entry name" value="TYROSINE-PROTEIN KINASE, NON-RECEPTOR JAK_TYK2-RELATED"/>
    <property type="match status" value="1"/>
</dbReference>
<dbReference type="PANTHER" id="PTHR27003">
    <property type="entry name" value="OS07G0166700 PROTEIN"/>
    <property type="match status" value="1"/>
</dbReference>
<accession>A0AAP0D7C1</accession>
<dbReference type="FunFam" id="3.30.200.20:FF:000039">
    <property type="entry name" value="receptor-like protein kinase FERONIA"/>
    <property type="match status" value="1"/>
</dbReference>
<evidence type="ECO:0000256" key="3">
    <source>
        <dbReference type="ARBA" id="ARBA00022741"/>
    </source>
</evidence>
<dbReference type="InterPro" id="IPR025886">
    <property type="entry name" value="PP2-like"/>
</dbReference>
<keyword evidence="2" id="KW-0808">Transferase</keyword>
<dbReference type="InterPro" id="IPR045272">
    <property type="entry name" value="ANXUR1/2-like"/>
</dbReference>
<evidence type="ECO:0000259" key="7">
    <source>
        <dbReference type="PROSITE" id="PS50011"/>
    </source>
</evidence>
<sequence>MDAYLQKTLLPYQHLRIQLEEIISATNNFDDQKNCIGGGGFGKVYKGEMSHINGRSMVAIKRLDPKFGQGLPEFLKEITMLSNYRHENLISLLGFCCERSEMILVYELGFHGSLDRHLSSPHLSWTQRVKICIDAAKGINYLHDPRETHQRLIHCDIKSGNILLDNQWNAKVSDFGLSIMGPANEQQHSMIVTVAAGTRGYCDPQYAMTHTLTKESDVYSFGVVLFEVLCGRLCCRSSNDGVSHILVPTWIESYKKKILDDIIFKNPTIQPLDESALEIFSDIAYRCLEVSREGRPKMDEVVTELEAALETQEFSEWKPLFDYQEMTKAAEPPLNYESKSELRKLLSKGVFLNRGNTWFSLNKKAEHYEIISCGGCVVPSESESYPWSSGYNSRFAIGTYHSVRGKFKASVKSQFLSPLIAYTVNLVFKFMLSEAARKCQLISLKYKLQEEDRYSTSYFAYQREDGWWIAELYRFTSDGRIVDLDILFDGSDRPFPVIEVEGIEFRPLEEKEAEKLDTQPISYSYENWEEKLPIDYEDMLKLSKICMQSTTKKELYSIFCRGFLINVGQEWFSLDKDGKKCHMLSAKAACIKDRRYTYTRLLPESRFGAVVEIEDMGFNIASKINYKLVSSQTTYACYLIYKLQREQSRYEAPLKVINDKLGPHYIYLVSSQTPVIRSNGDQNTTHNPVNSSYIKGLPQHRDNGWMEVQIWEFQTATTTEMIPMRLDLTTCGSETLSGLIIEGVEFRPV</sequence>
<dbReference type="AlphaFoldDB" id="A0AAP0D7C1"/>
<dbReference type="Gene3D" id="1.10.510.10">
    <property type="entry name" value="Transferase(Phosphotransferase) domain 1"/>
    <property type="match status" value="1"/>
</dbReference>
<keyword evidence="9" id="KW-1185">Reference proteome</keyword>
<dbReference type="EMBL" id="JBCNJP010000014">
    <property type="protein sequence ID" value="KAK9067833.1"/>
    <property type="molecule type" value="Genomic_DNA"/>
</dbReference>
<dbReference type="InterPro" id="IPR000719">
    <property type="entry name" value="Prot_kinase_dom"/>
</dbReference>
<dbReference type="InterPro" id="IPR008271">
    <property type="entry name" value="Ser/Thr_kinase_AS"/>
</dbReference>
<dbReference type="PROSITE" id="PS50011">
    <property type="entry name" value="PROTEIN_KINASE_DOM"/>
    <property type="match status" value="1"/>
</dbReference>
<dbReference type="Gene3D" id="3.30.200.20">
    <property type="entry name" value="Phosphorylase Kinase, domain 1"/>
    <property type="match status" value="1"/>
</dbReference>
<dbReference type="Proteomes" id="UP001408789">
    <property type="component" value="Unassembled WGS sequence"/>
</dbReference>
<name>A0AAP0D7C1_9ASTR</name>
<evidence type="ECO:0000313" key="9">
    <source>
        <dbReference type="Proteomes" id="UP001408789"/>
    </source>
</evidence>
<evidence type="ECO:0000313" key="8">
    <source>
        <dbReference type="EMBL" id="KAK9067833.1"/>
    </source>
</evidence>
<proteinExistence type="predicted"/>
<organism evidence="8 9">
    <name type="scientific">Deinandra increscens subsp. villosa</name>
    <dbReference type="NCBI Taxonomy" id="3103831"/>
    <lineage>
        <taxon>Eukaryota</taxon>
        <taxon>Viridiplantae</taxon>
        <taxon>Streptophyta</taxon>
        <taxon>Embryophyta</taxon>
        <taxon>Tracheophyta</taxon>
        <taxon>Spermatophyta</taxon>
        <taxon>Magnoliopsida</taxon>
        <taxon>eudicotyledons</taxon>
        <taxon>Gunneridae</taxon>
        <taxon>Pentapetalae</taxon>
        <taxon>asterids</taxon>
        <taxon>campanulids</taxon>
        <taxon>Asterales</taxon>
        <taxon>Asteraceae</taxon>
        <taxon>Asteroideae</taxon>
        <taxon>Heliantheae alliance</taxon>
        <taxon>Madieae</taxon>
        <taxon>Madiinae</taxon>
        <taxon>Deinandra</taxon>
    </lineage>
</organism>
<evidence type="ECO:0000256" key="1">
    <source>
        <dbReference type="ARBA" id="ARBA00022527"/>
    </source>
</evidence>
<gene>
    <name evidence="8" type="ORF">SSX86_011944</name>
</gene>